<name>A0A5B7HNB2_PORTR</name>
<organism evidence="2 3">
    <name type="scientific">Portunus trituberculatus</name>
    <name type="common">Swimming crab</name>
    <name type="synonym">Neptunus trituberculatus</name>
    <dbReference type="NCBI Taxonomy" id="210409"/>
    <lineage>
        <taxon>Eukaryota</taxon>
        <taxon>Metazoa</taxon>
        <taxon>Ecdysozoa</taxon>
        <taxon>Arthropoda</taxon>
        <taxon>Crustacea</taxon>
        <taxon>Multicrustacea</taxon>
        <taxon>Malacostraca</taxon>
        <taxon>Eumalacostraca</taxon>
        <taxon>Eucarida</taxon>
        <taxon>Decapoda</taxon>
        <taxon>Pleocyemata</taxon>
        <taxon>Brachyura</taxon>
        <taxon>Eubrachyura</taxon>
        <taxon>Portunoidea</taxon>
        <taxon>Portunidae</taxon>
        <taxon>Portuninae</taxon>
        <taxon>Portunus</taxon>
    </lineage>
</organism>
<accession>A0A5B7HNB2</accession>
<feature type="region of interest" description="Disordered" evidence="1">
    <location>
        <begin position="39"/>
        <end position="68"/>
    </location>
</feature>
<evidence type="ECO:0000313" key="2">
    <source>
        <dbReference type="EMBL" id="MPC70228.1"/>
    </source>
</evidence>
<dbReference type="AlphaFoldDB" id="A0A5B7HNB2"/>
<evidence type="ECO:0000256" key="1">
    <source>
        <dbReference type="SAM" id="MobiDB-lite"/>
    </source>
</evidence>
<evidence type="ECO:0000313" key="3">
    <source>
        <dbReference type="Proteomes" id="UP000324222"/>
    </source>
</evidence>
<gene>
    <name evidence="2" type="ORF">E2C01_064470</name>
</gene>
<keyword evidence="3" id="KW-1185">Reference proteome</keyword>
<dbReference type="Proteomes" id="UP000324222">
    <property type="component" value="Unassembled WGS sequence"/>
</dbReference>
<comment type="caution">
    <text evidence="2">The sequence shown here is derived from an EMBL/GenBank/DDBJ whole genome shotgun (WGS) entry which is preliminary data.</text>
</comment>
<dbReference type="EMBL" id="VSRR010030789">
    <property type="protein sequence ID" value="MPC70228.1"/>
    <property type="molecule type" value="Genomic_DNA"/>
</dbReference>
<feature type="compositionally biased region" description="Polar residues" evidence="1">
    <location>
        <begin position="52"/>
        <end position="68"/>
    </location>
</feature>
<sequence>MFGSTTTLLSHTFSLVLSRRRRGRSCDVRLPSFCYLWKSNSSSFPPHPPKTATDSSAHMFSPACTSSL</sequence>
<proteinExistence type="predicted"/>
<reference evidence="2 3" key="1">
    <citation type="submission" date="2019-05" db="EMBL/GenBank/DDBJ databases">
        <title>Another draft genome of Portunus trituberculatus and its Hox gene families provides insights of decapod evolution.</title>
        <authorList>
            <person name="Jeong J.-H."/>
            <person name="Song I."/>
            <person name="Kim S."/>
            <person name="Choi T."/>
            <person name="Kim D."/>
            <person name="Ryu S."/>
            <person name="Kim W."/>
        </authorList>
    </citation>
    <scope>NUCLEOTIDE SEQUENCE [LARGE SCALE GENOMIC DNA]</scope>
    <source>
        <tissue evidence="2">Muscle</tissue>
    </source>
</reference>
<protein>
    <submittedName>
        <fullName evidence="2">Uncharacterized protein</fullName>
    </submittedName>
</protein>